<sequence length="209" mass="23670">MITVTILSLSFLTAISCRIKKVKSPDAVRLLWYVHLVLLFFSALCVLMMLNGYGFKGAFTERVFLSLYAGSGVILYGLTPQDASGKWLYLACFFGFPFVLLFGLLLPPLRILTIMAGVALLFDGNVRRYPIDDDYTLETRDMGILSRYPNYNMVADKYWFFEKTTPDVVSKNYSLQALQTAQKNGDSVKISILAFDRSKMRFDTTIALQ</sequence>
<keyword evidence="1" id="KW-0812">Transmembrane</keyword>
<keyword evidence="1" id="KW-0472">Membrane</keyword>
<accession>A0A1H7VPZ6</accession>
<dbReference type="Proteomes" id="UP000198984">
    <property type="component" value="Unassembled WGS sequence"/>
</dbReference>
<keyword evidence="1" id="KW-1133">Transmembrane helix</keyword>
<reference evidence="2 3" key="1">
    <citation type="submission" date="2016-10" db="EMBL/GenBank/DDBJ databases">
        <authorList>
            <person name="de Groot N.N."/>
        </authorList>
    </citation>
    <scope>NUCLEOTIDE SEQUENCE [LARGE SCALE GENOMIC DNA]</scope>
    <source>
        <strain evidence="2 3">DSM 21039</strain>
    </source>
</reference>
<evidence type="ECO:0000313" key="3">
    <source>
        <dbReference type="Proteomes" id="UP000198984"/>
    </source>
</evidence>
<organism evidence="2 3">
    <name type="scientific">Chitinophaga rupis</name>
    <dbReference type="NCBI Taxonomy" id="573321"/>
    <lineage>
        <taxon>Bacteria</taxon>
        <taxon>Pseudomonadati</taxon>
        <taxon>Bacteroidota</taxon>
        <taxon>Chitinophagia</taxon>
        <taxon>Chitinophagales</taxon>
        <taxon>Chitinophagaceae</taxon>
        <taxon>Chitinophaga</taxon>
    </lineage>
</organism>
<proteinExistence type="predicted"/>
<evidence type="ECO:0000313" key="2">
    <source>
        <dbReference type="EMBL" id="SEM10959.1"/>
    </source>
</evidence>
<dbReference type="RefSeq" id="WP_089913110.1">
    <property type="nucleotide sequence ID" value="NZ_FOBB01000003.1"/>
</dbReference>
<feature type="transmembrane region" description="Helical" evidence="1">
    <location>
        <begin position="63"/>
        <end position="81"/>
    </location>
</feature>
<feature type="transmembrane region" description="Helical" evidence="1">
    <location>
        <begin position="32"/>
        <end position="51"/>
    </location>
</feature>
<evidence type="ECO:0000256" key="1">
    <source>
        <dbReference type="SAM" id="Phobius"/>
    </source>
</evidence>
<dbReference type="OrthoDB" id="663619at2"/>
<protein>
    <submittedName>
        <fullName evidence="2">Uncharacterized protein</fullName>
    </submittedName>
</protein>
<dbReference type="EMBL" id="FOBB01000003">
    <property type="protein sequence ID" value="SEM10959.1"/>
    <property type="molecule type" value="Genomic_DNA"/>
</dbReference>
<dbReference type="AlphaFoldDB" id="A0A1H7VPZ6"/>
<feature type="transmembrane region" description="Helical" evidence="1">
    <location>
        <begin position="87"/>
        <end position="106"/>
    </location>
</feature>
<name>A0A1H7VPZ6_9BACT</name>
<gene>
    <name evidence="2" type="ORF">SAMN04488505_103394</name>
</gene>
<keyword evidence="3" id="KW-1185">Reference proteome</keyword>